<evidence type="ECO:0000256" key="3">
    <source>
        <dbReference type="ARBA" id="ARBA00022679"/>
    </source>
</evidence>
<dbReference type="GO" id="GO:0003676">
    <property type="term" value="F:nucleic acid binding"/>
    <property type="evidence" value="ECO:0007669"/>
    <property type="project" value="InterPro"/>
</dbReference>
<dbReference type="InterPro" id="IPR004557">
    <property type="entry name" value="PrmC-related"/>
</dbReference>
<dbReference type="InterPro" id="IPR029063">
    <property type="entry name" value="SAM-dependent_MTases_sf"/>
</dbReference>
<dbReference type="RefSeq" id="XP_052905686.1">
    <property type="nucleotide sequence ID" value="XM_053047861.1"/>
</dbReference>
<dbReference type="PANTHER" id="PTHR45875:SF1">
    <property type="entry name" value="METHYLTRANSFERASE N6AMT1"/>
    <property type="match status" value="1"/>
</dbReference>
<dbReference type="GO" id="GO:0035657">
    <property type="term" value="C:eRF1 methyltransferase complex"/>
    <property type="evidence" value="ECO:0007669"/>
    <property type="project" value="TreeGrafter"/>
</dbReference>
<keyword evidence="2 6" id="KW-0489">Methyltransferase</keyword>
<dbReference type="EMBL" id="AKIJ01000001">
    <property type="protein sequence ID" value="KFG27131.1"/>
    <property type="molecule type" value="Genomic_DNA"/>
</dbReference>
<dbReference type="CDD" id="cd02440">
    <property type="entry name" value="AdoMet_MTases"/>
    <property type="match status" value="1"/>
</dbReference>
<name>A0A086J4R3_NEMA1</name>
<evidence type="ECO:0000256" key="1">
    <source>
        <dbReference type="ARBA" id="ARBA00006149"/>
    </source>
</evidence>
<dbReference type="PROSITE" id="PS00092">
    <property type="entry name" value="N6_MTASE"/>
    <property type="match status" value="1"/>
</dbReference>
<dbReference type="InterPro" id="IPR007848">
    <property type="entry name" value="Small_mtfrase_dom"/>
</dbReference>
<sequence length="187" mass="21197">MLFYPASEDTYLMEDAIRARPERNVQFIVEVGCGSGYISKVLAEVYPSSQIISTDINPHAIEETSRVCKGLNVTVVQTSIIDGIKESIDMAVFNPPYLPSEKEYLTGEWMDRAWAGGEKGMEITNKFLDETAHIRIRYVLLCQYNNPADVIEKLVSKGYCVEVIKQQKILNENLQIVRIERNEASTE</sequence>
<keyword evidence="4" id="KW-0949">S-adenosyl-L-methionine</keyword>
<dbReference type="PANTHER" id="PTHR45875">
    <property type="entry name" value="METHYLTRANSFERASE N6AMT1"/>
    <property type="match status" value="1"/>
</dbReference>
<evidence type="ECO:0000259" key="5">
    <source>
        <dbReference type="Pfam" id="PF05175"/>
    </source>
</evidence>
<dbReference type="HOGENOM" id="CLU_018398_6_2_1"/>
<accession>A0A086J4R3</accession>
<evidence type="ECO:0000256" key="4">
    <source>
        <dbReference type="ARBA" id="ARBA00022691"/>
    </source>
</evidence>
<feature type="domain" description="Methyltransferase small" evidence="5">
    <location>
        <begin position="25"/>
        <end position="99"/>
    </location>
</feature>
<evidence type="ECO:0000256" key="2">
    <source>
        <dbReference type="ARBA" id="ARBA00022603"/>
    </source>
</evidence>
<gene>
    <name evidence="6" type="ORF">NESG_00206</name>
</gene>
<keyword evidence="3" id="KW-0808">Transferase</keyword>
<organism evidence="6 7">
    <name type="scientific">Nematocida ausubeli (strain ATCC PRA-371 / ERTm2)</name>
    <name type="common">Nematode killer fungus</name>
    <dbReference type="NCBI Taxonomy" id="1913371"/>
    <lineage>
        <taxon>Eukaryota</taxon>
        <taxon>Fungi</taxon>
        <taxon>Fungi incertae sedis</taxon>
        <taxon>Microsporidia</taxon>
        <taxon>Nematocida</taxon>
    </lineage>
</organism>
<dbReference type="SUPFAM" id="SSF53335">
    <property type="entry name" value="S-adenosyl-L-methionine-dependent methyltransferases"/>
    <property type="match status" value="1"/>
</dbReference>
<dbReference type="NCBIfam" id="TIGR00537">
    <property type="entry name" value="hemK_rel_arch"/>
    <property type="match status" value="1"/>
</dbReference>
<dbReference type="GO" id="GO:0008757">
    <property type="term" value="F:S-adenosylmethionine-dependent methyltransferase activity"/>
    <property type="evidence" value="ECO:0007669"/>
    <property type="project" value="TreeGrafter"/>
</dbReference>
<dbReference type="AlphaFoldDB" id="A0A086J4R3"/>
<keyword evidence="7" id="KW-1185">Reference proteome</keyword>
<reference evidence="6 7" key="1">
    <citation type="journal article" date="2014" name="Genome Announc.">
        <title>Genome Sequence of the Microsporidian Species Nematocida sp1 Strain ERTm6 (ATCC PRA-372).</title>
        <authorList>
            <person name="Bakowski M.A."/>
            <person name="Priest M."/>
            <person name="Young S."/>
            <person name="Cuomo C.A."/>
            <person name="Troemel E.R."/>
        </authorList>
    </citation>
    <scope>NUCLEOTIDE SEQUENCE [LARGE SCALE GENOMIC DNA]</scope>
    <source>
        <strain evidence="6 7">ERTm6</strain>
    </source>
</reference>
<dbReference type="Pfam" id="PF05175">
    <property type="entry name" value="MTS"/>
    <property type="match status" value="1"/>
</dbReference>
<dbReference type="InterPro" id="IPR052190">
    <property type="entry name" value="Euk-Arch_PrmC-MTase"/>
</dbReference>
<comment type="caution">
    <text evidence="6">The sequence shown here is derived from an EMBL/GenBank/DDBJ whole genome shotgun (WGS) entry which is preliminary data.</text>
</comment>
<protein>
    <submittedName>
        <fullName evidence="6">Methylase</fullName>
    </submittedName>
</protein>
<proteinExistence type="inferred from homology"/>
<comment type="similarity">
    <text evidence="1">Belongs to the eukaryotic/archaeal PrmC-related family.</text>
</comment>
<dbReference type="Proteomes" id="UP000054524">
    <property type="component" value="Unassembled WGS sequence"/>
</dbReference>
<evidence type="ECO:0000313" key="7">
    <source>
        <dbReference type="Proteomes" id="UP000054524"/>
    </source>
</evidence>
<dbReference type="Gene3D" id="3.40.50.150">
    <property type="entry name" value="Vaccinia Virus protein VP39"/>
    <property type="match status" value="1"/>
</dbReference>
<dbReference type="GO" id="GO:0032259">
    <property type="term" value="P:methylation"/>
    <property type="evidence" value="ECO:0007669"/>
    <property type="project" value="UniProtKB-KW"/>
</dbReference>
<dbReference type="GO" id="GO:0008276">
    <property type="term" value="F:protein methyltransferase activity"/>
    <property type="evidence" value="ECO:0007669"/>
    <property type="project" value="TreeGrafter"/>
</dbReference>
<dbReference type="InterPro" id="IPR002052">
    <property type="entry name" value="DNA_methylase_N6_adenine_CS"/>
</dbReference>
<dbReference type="GeneID" id="77675179"/>
<evidence type="ECO:0000313" key="6">
    <source>
        <dbReference type="EMBL" id="KFG27131.1"/>
    </source>
</evidence>